<dbReference type="EMBL" id="PSNW01000005">
    <property type="protein sequence ID" value="PPE73890.1"/>
    <property type="molecule type" value="Genomic_DNA"/>
</dbReference>
<evidence type="ECO:0008006" key="4">
    <source>
        <dbReference type="Google" id="ProtNLM"/>
    </source>
</evidence>
<gene>
    <name evidence="2" type="ORF">C3942_10850</name>
</gene>
<dbReference type="Proteomes" id="UP000238220">
    <property type="component" value="Unassembled WGS sequence"/>
</dbReference>
<dbReference type="PROSITE" id="PS51257">
    <property type="entry name" value="PROKAR_LIPOPROTEIN"/>
    <property type="match status" value="1"/>
</dbReference>
<dbReference type="AlphaFoldDB" id="A0A2S5TFY5"/>
<sequence length="667" mass="68339">MIRRASRTLGSLAALALLAACGGGGGPGPGGAGIGNGPAPCSGRCQDTPTRLTVADIQQIIAQGVQEAQARSAPATIVVIDRVGNVLAAYQMTGAPPTIRITSGTGASGGIDGVEIVPSTLGAIAKALTGAYFSSEGNAFSTRTANQIIQEHFNLEERFTPGGPLFGVQISQLPCSDISRRYNGVGVDPGPHRSPIGFAADPGGLPLYKEGTVVGAVAVIADGVYGLVKDDLGTDRNLDELIAVAASFGFGAPRDRRADVITLDGKTLRYANVDFDDLARDPATAPAFATLTPAVGSLVAIRGYADPVIRAGTAFGQADSGIRPASLVAEPELAAVDGFVLVDELNNRRFPPVNGTDGLLTQQEVKDLLSTSVALANRTRSQVRRPLGASAGIHVVIVDTNGAVIGVARTRDALVDATDVTVQKARTSILFSAAGSGTALQALPDAEYLAPGPAVASLRTESIGQYVTAFRSFLGQPAGLDDGAFAWSTRAVGNISRPFFPDGIDGKPPGPLSKPPGEWSIFSTGLELDLVYNAVIRHIAFVVGLAATDVGVGCTGYQGVSAGFEPVVNPIPKIANGITLFAGGFPIYRGGTLVGAIGLSGDGLEQDDFLPFLASDAVGKLPGGSIGNAPKAVRADQIRVGDVNLRYLVCPPKPFLDSNEQSVCAGL</sequence>
<feature type="signal peptide" evidence="1">
    <location>
        <begin position="1"/>
        <end position="19"/>
    </location>
</feature>
<evidence type="ECO:0000313" key="3">
    <source>
        <dbReference type="Proteomes" id="UP000238220"/>
    </source>
</evidence>
<dbReference type="InterPro" id="IPR038084">
    <property type="entry name" value="PduO/GlcC-like_sf"/>
</dbReference>
<protein>
    <recommendedName>
        <fullName evidence="4">Heme-binding protein</fullName>
    </recommendedName>
</protein>
<dbReference type="RefSeq" id="WP_104230404.1">
    <property type="nucleotide sequence ID" value="NZ_PSNW01000005.1"/>
</dbReference>
<name>A0A2S5TFY5_9GAMM</name>
<dbReference type="OrthoDB" id="9121915at2"/>
<proteinExistence type="predicted"/>
<comment type="caution">
    <text evidence="2">The sequence shown here is derived from an EMBL/GenBank/DDBJ whole genome shotgun (WGS) entry which is preliminary data.</text>
</comment>
<keyword evidence="3" id="KW-1185">Reference proteome</keyword>
<accession>A0A2S5TFY5</accession>
<dbReference type="Pfam" id="PF03928">
    <property type="entry name" value="HbpS-like"/>
    <property type="match status" value="1"/>
</dbReference>
<reference evidence="2 3" key="1">
    <citation type="submission" date="2018-02" db="EMBL/GenBank/DDBJ databases">
        <title>Genome sequencing of Solimonas sp. HR-BB.</title>
        <authorList>
            <person name="Lee Y."/>
            <person name="Jeon C.O."/>
        </authorList>
    </citation>
    <scope>NUCLEOTIDE SEQUENCE [LARGE SCALE GENOMIC DNA]</scope>
    <source>
        <strain evidence="2 3">HR-BB</strain>
    </source>
</reference>
<feature type="chain" id="PRO_5015645503" description="Heme-binding protein" evidence="1">
    <location>
        <begin position="20"/>
        <end position="667"/>
    </location>
</feature>
<evidence type="ECO:0000256" key="1">
    <source>
        <dbReference type="SAM" id="SignalP"/>
    </source>
</evidence>
<evidence type="ECO:0000313" key="2">
    <source>
        <dbReference type="EMBL" id="PPE73890.1"/>
    </source>
</evidence>
<dbReference type="SUPFAM" id="SSF143744">
    <property type="entry name" value="GlcG-like"/>
    <property type="match status" value="3"/>
</dbReference>
<keyword evidence="1" id="KW-0732">Signal</keyword>
<organism evidence="2 3">
    <name type="scientific">Solimonas fluminis</name>
    <dbReference type="NCBI Taxonomy" id="2086571"/>
    <lineage>
        <taxon>Bacteria</taxon>
        <taxon>Pseudomonadati</taxon>
        <taxon>Pseudomonadota</taxon>
        <taxon>Gammaproteobacteria</taxon>
        <taxon>Nevskiales</taxon>
        <taxon>Nevskiaceae</taxon>
        <taxon>Solimonas</taxon>
    </lineage>
</organism>
<dbReference type="Gene3D" id="3.30.450.150">
    <property type="entry name" value="Haem-degrading domain"/>
    <property type="match status" value="3"/>
</dbReference>
<dbReference type="InterPro" id="IPR005624">
    <property type="entry name" value="PduO/GlcC-like"/>
</dbReference>